<gene>
    <name evidence="14" type="ORF">A3C71_01445</name>
</gene>
<evidence type="ECO:0000313" key="14">
    <source>
        <dbReference type="EMBL" id="OGN13627.1"/>
    </source>
</evidence>
<dbReference type="PANTHER" id="PTHR10859:SF91">
    <property type="entry name" value="DOLICHYL-PHOSPHATE BETA-GLUCOSYLTRANSFERASE"/>
    <property type="match status" value="1"/>
</dbReference>
<evidence type="ECO:0000259" key="13">
    <source>
        <dbReference type="Pfam" id="PF00535"/>
    </source>
</evidence>
<evidence type="ECO:0000313" key="15">
    <source>
        <dbReference type="Proteomes" id="UP000178197"/>
    </source>
</evidence>
<evidence type="ECO:0000256" key="11">
    <source>
        <dbReference type="ARBA" id="ARBA00023136"/>
    </source>
</evidence>
<evidence type="ECO:0000256" key="12">
    <source>
        <dbReference type="ARBA" id="ARBA00045097"/>
    </source>
</evidence>
<keyword evidence="5" id="KW-0328">Glycosyltransferase</keyword>
<keyword evidence="10" id="KW-1133">Transmembrane helix</keyword>
<sequence length="237" mass="27188">MHLSVVIPAYNEEKRISKTLLATDDFLRRQNYESEILVVSDGSKDRTVEVVNGLKEQIKNLRVIDEKINYGKGWAVRRGMLGAHGQIRLFMDADNSTAIEQVVNFLPYFNEGYDIVIGSRRAKGAVIVVKQPWVRDFLGGVFRFIVHALVPLGVTDSQAGFKAITHQAAELIFKKQTIFRWAFDVEVLTIARRLGLKVKEVPIYWVNDTESHVKISGMIRMLLEVLKVRWNLWRGKY</sequence>
<dbReference type="Proteomes" id="UP000178197">
    <property type="component" value="Unassembled WGS sequence"/>
</dbReference>
<keyword evidence="11" id="KW-0472">Membrane</keyword>
<evidence type="ECO:0000256" key="10">
    <source>
        <dbReference type="ARBA" id="ARBA00022989"/>
    </source>
</evidence>
<evidence type="ECO:0000256" key="6">
    <source>
        <dbReference type="ARBA" id="ARBA00022679"/>
    </source>
</evidence>
<dbReference type="SUPFAM" id="SSF53448">
    <property type="entry name" value="Nucleotide-diphospho-sugar transferases"/>
    <property type="match status" value="1"/>
</dbReference>
<dbReference type="InterPro" id="IPR035518">
    <property type="entry name" value="DPG_synthase"/>
</dbReference>
<evidence type="ECO:0000256" key="2">
    <source>
        <dbReference type="ARBA" id="ARBA00004922"/>
    </source>
</evidence>
<evidence type="ECO:0000256" key="1">
    <source>
        <dbReference type="ARBA" id="ARBA00004389"/>
    </source>
</evidence>
<comment type="subcellular location">
    <subcellularLocation>
        <location evidence="1">Endoplasmic reticulum membrane</location>
        <topology evidence="1">Single-pass membrane protein</topology>
    </subcellularLocation>
</comment>
<dbReference type="Pfam" id="PF00535">
    <property type="entry name" value="Glycos_transf_2"/>
    <property type="match status" value="1"/>
</dbReference>
<dbReference type="InterPro" id="IPR029044">
    <property type="entry name" value="Nucleotide-diphossugar_trans"/>
</dbReference>
<comment type="caution">
    <text evidence="14">The sequence shown here is derived from an EMBL/GenBank/DDBJ whole genome shotgun (WGS) entry which is preliminary data.</text>
</comment>
<feature type="domain" description="Glycosyltransferase 2-like" evidence="13">
    <location>
        <begin position="4"/>
        <end position="129"/>
    </location>
</feature>
<accession>A0A1F8FKC4</accession>
<dbReference type="EMBL" id="MGJT01000003">
    <property type="protein sequence ID" value="OGN13627.1"/>
    <property type="molecule type" value="Genomic_DNA"/>
</dbReference>
<name>A0A1F8FKC4_9BACT</name>
<reference evidence="14 15" key="1">
    <citation type="journal article" date="2016" name="Nat. Commun.">
        <title>Thousands of microbial genomes shed light on interconnected biogeochemical processes in an aquifer system.</title>
        <authorList>
            <person name="Anantharaman K."/>
            <person name="Brown C.T."/>
            <person name="Hug L.A."/>
            <person name="Sharon I."/>
            <person name="Castelle C.J."/>
            <person name="Probst A.J."/>
            <person name="Thomas B.C."/>
            <person name="Singh A."/>
            <person name="Wilkins M.J."/>
            <person name="Karaoz U."/>
            <person name="Brodie E.L."/>
            <person name="Williams K.H."/>
            <person name="Hubbard S.S."/>
            <person name="Banfield J.F."/>
        </authorList>
    </citation>
    <scope>NUCLEOTIDE SEQUENCE [LARGE SCALE GENOMIC DNA]</scope>
</reference>
<dbReference type="Gene3D" id="3.90.550.10">
    <property type="entry name" value="Spore Coat Polysaccharide Biosynthesis Protein SpsA, Chain A"/>
    <property type="match status" value="1"/>
</dbReference>
<comment type="similarity">
    <text evidence="3">Belongs to the glycosyltransferase 2 family.</text>
</comment>
<dbReference type="PANTHER" id="PTHR10859">
    <property type="entry name" value="GLYCOSYL TRANSFERASE"/>
    <property type="match status" value="1"/>
</dbReference>
<dbReference type="AlphaFoldDB" id="A0A1F8FKC4"/>
<dbReference type="EC" id="2.4.1.117" evidence="4"/>
<evidence type="ECO:0000256" key="3">
    <source>
        <dbReference type="ARBA" id="ARBA00006739"/>
    </source>
</evidence>
<evidence type="ECO:0000256" key="8">
    <source>
        <dbReference type="ARBA" id="ARBA00022824"/>
    </source>
</evidence>
<comment type="pathway">
    <text evidence="2">Protein modification; protein glycosylation.</text>
</comment>
<dbReference type="CDD" id="cd04188">
    <property type="entry name" value="DPG_synthase"/>
    <property type="match status" value="1"/>
</dbReference>
<evidence type="ECO:0000256" key="9">
    <source>
        <dbReference type="ARBA" id="ARBA00022968"/>
    </source>
</evidence>
<dbReference type="GO" id="GO:0004581">
    <property type="term" value="F:dolichyl-phosphate beta-glucosyltransferase activity"/>
    <property type="evidence" value="ECO:0007669"/>
    <property type="project" value="UniProtKB-EC"/>
</dbReference>
<protein>
    <recommendedName>
        <fullName evidence="4">dolichyl-phosphate beta-glucosyltransferase</fullName>
        <ecNumber evidence="4">2.4.1.117</ecNumber>
    </recommendedName>
</protein>
<evidence type="ECO:0000256" key="4">
    <source>
        <dbReference type="ARBA" id="ARBA00012583"/>
    </source>
</evidence>
<keyword evidence="6" id="KW-0808">Transferase</keyword>
<dbReference type="GO" id="GO:0006487">
    <property type="term" value="P:protein N-linked glycosylation"/>
    <property type="evidence" value="ECO:0007669"/>
    <property type="project" value="TreeGrafter"/>
</dbReference>
<evidence type="ECO:0000256" key="7">
    <source>
        <dbReference type="ARBA" id="ARBA00022692"/>
    </source>
</evidence>
<organism evidence="14 15">
    <name type="scientific">Candidatus Yanofskybacteria bacterium RIFCSPHIGHO2_02_FULL_43_15c</name>
    <dbReference type="NCBI Taxonomy" id="1802679"/>
    <lineage>
        <taxon>Bacteria</taxon>
        <taxon>Candidatus Yanofskyibacteriota</taxon>
    </lineage>
</organism>
<keyword evidence="9" id="KW-0735">Signal-anchor</keyword>
<dbReference type="InterPro" id="IPR001173">
    <property type="entry name" value="Glyco_trans_2-like"/>
</dbReference>
<evidence type="ECO:0000256" key="5">
    <source>
        <dbReference type="ARBA" id="ARBA00022676"/>
    </source>
</evidence>
<keyword evidence="8" id="KW-0256">Endoplasmic reticulum</keyword>
<keyword evidence="7" id="KW-0812">Transmembrane</keyword>
<proteinExistence type="inferred from homology"/>
<comment type="catalytic activity">
    <reaction evidence="12">
        <text>a di-trans,poly-cis-dolichyl phosphate + UDP-alpha-D-glucose = a di-trans,poly-cis-dolichyl beta-D-glucosyl phosphate + UDP</text>
        <dbReference type="Rhea" id="RHEA:15401"/>
        <dbReference type="Rhea" id="RHEA-COMP:19498"/>
        <dbReference type="Rhea" id="RHEA-COMP:19502"/>
        <dbReference type="ChEBI" id="CHEBI:57525"/>
        <dbReference type="ChEBI" id="CHEBI:57683"/>
        <dbReference type="ChEBI" id="CHEBI:58223"/>
        <dbReference type="ChEBI" id="CHEBI:58885"/>
        <dbReference type="EC" id="2.4.1.117"/>
    </reaction>
    <physiologicalReaction direction="left-to-right" evidence="12">
        <dbReference type="Rhea" id="RHEA:15402"/>
    </physiologicalReaction>
</comment>